<dbReference type="InterPro" id="IPR011050">
    <property type="entry name" value="Pectin_lyase_fold/virulence"/>
</dbReference>
<feature type="chain" id="PRO_5041270271" evidence="1">
    <location>
        <begin position="22"/>
        <end position="442"/>
    </location>
</feature>
<evidence type="ECO:0000259" key="2">
    <source>
        <dbReference type="SMART" id="SM00722"/>
    </source>
</evidence>
<dbReference type="RefSeq" id="WP_095497790.1">
    <property type="nucleotide sequence ID" value="NZ_BSPO01000001.1"/>
</dbReference>
<dbReference type="SUPFAM" id="SSF51126">
    <property type="entry name" value="Pectin lyase-like"/>
    <property type="match status" value="1"/>
</dbReference>
<dbReference type="AlphaFoldDB" id="A0AA37WXW0"/>
<evidence type="ECO:0000313" key="4">
    <source>
        <dbReference type="Proteomes" id="UP001157439"/>
    </source>
</evidence>
<dbReference type="Gene3D" id="2.160.20.10">
    <property type="entry name" value="Single-stranded right-handed beta-helix, Pectin lyase-like"/>
    <property type="match status" value="1"/>
</dbReference>
<name>A0AA37WXW0_9GAMM</name>
<dbReference type="InterPro" id="IPR012334">
    <property type="entry name" value="Pectin_lyas_fold"/>
</dbReference>
<dbReference type="InterPro" id="IPR006633">
    <property type="entry name" value="Carb-bd_sugar_hydrolysis-dom"/>
</dbReference>
<dbReference type="Proteomes" id="UP001157439">
    <property type="component" value="Unassembled WGS sequence"/>
</dbReference>
<proteinExistence type="predicted"/>
<sequence length="442" mass="48866">MNSLYRALVLAVALAPGLVNADFEKEPEPIRVASVSQLHTALASAADGDVILMEPGIYETHFEIDKSIRLLGQTGVILDAMGTGSAILVLSSNVSIENLFIRNWGSDISDYNSAIEVDEHLNNIRIVNNQMSGPGYGVRIDVCNEVVVDSNIISGDPALPSLRRGDGIHLKEVNNATVTNNVINTVRDGIYIESGHVSTVHGNQIDTGRYGIHYMYAKQGRGFDNSSTNMNGGYALMGSESLEFFGNHTHANDEFGILLNLTNHSSVYNNSVSHINNPEVGAEPAKALYLYSADNNQITDNIFSHADLGVYMALGGENNRIYRNQFISNQIQVKYVGSHLVDWSFDGIGNYWSSNLNFSLSTKLALEPYRPSDALDRLFWIYPEVQFLMNSPVVSVLRWLQDKVQIYPEVGVIDSFPLQQPNQTSSLTDKKVNEYSYYKPVD</sequence>
<keyword evidence="1" id="KW-0732">Signal</keyword>
<protein>
    <submittedName>
        <fullName evidence="3">Copper ABC transporter substrate-binding protein</fullName>
    </submittedName>
</protein>
<evidence type="ECO:0000256" key="1">
    <source>
        <dbReference type="SAM" id="SignalP"/>
    </source>
</evidence>
<evidence type="ECO:0000313" key="3">
    <source>
        <dbReference type="EMBL" id="GLS82236.1"/>
    </source>
</evidence>
<keyword evidence="4" id="KW-1185">Reference proteome</keyword>
<accession>A0AA37WXW0</accession>
<reference evidence="3 4" key="1">
    <citation type="journal article" date="2014" name="Int. J. Syst. Evol. Microbiol.">
        <title>Complete genome sequence of Corynebacterium casei LMG S-19264T (=DSM 44701T), isolated from a smear-ripened cheese.</title>
        <authorList>
            <consortium name="US DOE Joint Genome Institute (JGI-PGF)"/>
            <person name="Walter F."/>
            <person name="Albersmeier A."/>
            <person name="Kalinowski J."/>
            <person name="Ruckert C."/>
        </authorList>
    </citation>
    <scope>NUCLEOTIDE SEQUENCE [LARGE SCALE GENOMIC DNA]</scope>
    <source>
        <strain evidence="3 4">NBRC 112785</strain>
    </source>
</reference>
<organism evidence="3 4">
    <name type="scientific">Paraferrimonas haliotis</name>
    <dbReference type="NCBI Taxonomy" id="2013866"/>
    <lineage>
        <taxon>Bacteria</taxon>
        <taxon>Pseudomonadati</taxon>
        <taxon>Pseudomonadota</taxon>
        <taxon>Gammaproteobacteria</taxon>
        <taxon>Alteromonadales</taxon>
        <taxon>Ferrimonadaceae</taxon>
        <taxon>Paraferrimonas</taxon>
    </lineage>
</organism>
<dbReference type="InterPro" id="IPR022441">
    <property type="entry name" value="Para_beta_helix_rpt-2"/>
</dbReference>
<dbReference type="SMART" id="SM00710">
    <property type="entry name" value="PbH1"/>
    <property type="match status" value="7"/>
</dbReference>
<feature type="domain" description="Carbohydrate-binding/sugar hydrolysis" evidence="2">
    <location>
        <begin position="45"/>
        <end position="193"/>
    </location>
</feature>
<dbReference type="NCBIfam" id="TIGR03804">
    <property type="entry name" value="para_beta_helix"/>
    <property type="match status" value="1"/>
</dbReference>
<dbReference type="InterPro" id="IPR007742">
    <property type="entry name" value="NosD_dom"/>
</dbReference>
<dbReference type="InterPro" id="IPR026464">
    <property type="entry name" value="NosD_copper_fam"/>
</dbReference>
<dbReference type="SMART" id="SM00722">
    <property type="entry name" value="CASH"/>
    <property type="match status" value="2"/>
</dbReference>
<feature type="domain" description="Carbohydrate-binding/sugar hydrolysis" evidence="2">
    <location>
        <begin position="199"/>
        <end position="362"/>
    </location>
</feature>
<gene>
    <name evidence="3" type="primary">nosD</name>
    <name evidence="3" type="ORF">GCM10007894_02130</name>
</gene>
<dbReference type="Pfam" id="PF05048">
    <property type="entry name" value="NosD"/>
    <property type="match status" value="1"/>
</dbReference>
<feature type="signal peptide" evidence="1">
    <location>
        <begin position="1"/>
        <end position="21"/>
    </location>
</feature>
<dbReference type="NCBIfam" id="TIGR04247">
    <property type="entry name" value="NosD_copper_fam"/>
    <property type="match status" value="1"/>
</dbReference>
<dbReference type="EMBL" id="BSPO01000001">
    <property type="protein sequence ID" value="GLS82236.1"/>
    <property type="molecule type" value="Genomic_DNA"/>
</dbReference>
<dbReference type="InterPro" id="IPR006626">
    <property type="entry name" value="PbH1"/>
</dbReference>
<comment type="caution">
    <text evidence="3">The sequence shown here is derived from an EMBL/GenBank/DDBJ whole genome shotgun (WGS) entry which is preliminary data.</text>
</comment>